<dbReference type="InterPro" id="IPR058261">
    <property type="entry name" value="DUF7955"/>
</dbReference>
<keyword evidence="1" id="KW-0732">Signal</keyword>
<dbReference type="Pfam" id="PF25844">
    <property type="entry name" value="DUF7955"/>
    <property type="match status" value="1"/>
</dbReference>
<evidence type="ECO:0000259" key="2">
    <source>
        <dbReference type="Pfam" id="PF25844"/>
    </source>
</evidence>
<feature type="chain" id="PRO_5004522742" description="DUF7955 domain-containing protein" evidence="1">
    <location>
        <begin position="21"/>
        <end position="356"/>
    </location>
</feature>
<feature type="domain" description="DUF7955" evidence="2">
    <location>
        <begin position="212"/>
        <end position="347"/>
    </location>
</feature>
<sequence>MKKISVILFLCLAIGYPALCQTKTAYIKSGEYAFYRDTRGHMDFIRGYLALRKGTELIVLSRNVDRKTKNEYNYYFSVRDGINDKGEKEFGIGGTVGLQKQPQAEIVQACVDFLNFVTIYDSSKSQFKDCKTVEDPWDNYTLLYELNNALPLFRFNTITMKGKNEPSYVLFKGGTLNSDSDGREFFEADLSQPEEIKRENVGLKIPKKNKMNVVLNGLKARLDENWKYNEEFGFPGYWLNVNGLRDSQIGIEKTDISLMGDLQTDDFFTRMARTAVEHYPLPDYNSVQFKVTEKHTELSYFFLDENQRKNYQYYFFCKRDKNIYIVNFSTFADIYEANKSYFTDILSYVLKNNGLR</sequence>
<protein>
    <recommendedName>
        <fullName evidence="2">DUF7955 domain-containing protein</fullName>
    </recommendedName>
</protein>
<evidence type="ECO:0000313" key="4">
    <source>
        <dbReference type="Proteomes" id="UP000014541"/>
    </source>
</evidence>
<reference evidence="3 4" key="1">
    <citation type="submission" date="2013-04" db="EMBL/GenBank/DDBJ databases">
        <title>The Genome Sequence of Treponema maltophilum ATCC 51939.</title>
        <authorList>
            <consortium name="The Broad Institute Genomics Platform"/>
            <person name="Earl A."/>
            <person name="Ward D."/>
            <person name="Feldgarden M."/>
            <person name="Gevers D."/>
            <person name="Leonetti C."/>
            <person name="Blanton J.M."/>
            <person name="Dewhirst F.E."/>
            <person name="Izard J."/>
            <person name="Walker B."/>
            <person name="Young S."/>
            <person name="Zeng Q."/>
            <person name="Gargeya S."/>
            <person name="Fitzgerald M."/>
            <person name="Haas B."/>
            <person name="Abouelleil A."/>
            <person name="Allen A.W."/>
            <person name="Alvarado L."/>
            <person name="Arachchi H.M."/>
            <person name="Berlin A.M."/>
            <person name="Chapman S.B."/>
            <person name="Gainer-Dewar J."/>
            <person name="Goldberg J."/>
            <person name="Griggs A."/>
            <person name="Gujja S."/>
            <person name="Hansen M."/>
            <person name="Howarth C."/>
            <person name="Imamovic A."/>
            <person name="Ireland A."/>
            <person name="Larimer J."/>
            <person name="McCowan C."/>
            <person name="Murphy C."/>
            <person name="Pearson M."/>
            <person name="Poon T.W."/>
            <person name="Priest M."/>
            <person name="Roberts A."/>
            <person name="Saif S."/>
            <person name="Shea T."/>
            <person name="Sisk P."/>
            <person name="Sykes S."/>
            <person name="Wortman J."/>
            <person name="Nusbaum C."/>
            <person name="Birren B."/>
        </authorList>
    </citation>
    <scope>NUCLEOTIDE SEQUENCE [LARGE SCALE GENOMIC DNA]</scope>
    <source>
        <strain evidence="3 4">ATCC 51939</strain>
    </source>
</reference>
<accession>S3K2S0</accession>
<comment type="caution">
    <text evidence="3">The sequence shown here is derived from an EMBL/GenBank/DDBJ whole genome shotgun (WGS) entry which is preliminary data.</text>
</comment>
<dbReference type="AlphaFoldDB" id="S3K2S0"/>
<dbReference type="HOGENOM" id="CLU_778314_0_0_12"/>
<evidence type="ECO:0000313" key="3">
    <source>
        <dbReference type="EMBL" id="EPF31211.1"/>
    </source>
</evidence>
<dbReference type="PATRIC" id="fig|1125699.3.peg.1567"/>
<dbReference type="Proteomes" id="UP000014541">
    <property type="component" value="Unassembled WGS sequence"/>
</dbReference>
<feature type="signal peptide" evidence="1">
    <location>
        <begin position="1"/>
        <end position="20"/>
    </location>
</feature>
<dbReference type="EMBL" id="ATFF01000006">
    <property type="protein sequence ID" value="EPF31211.1"/>
    <property type="molecule type" value="Genomic_DNA"/>
</dbReference>
<keyword evidence="4" id="KW-1185">Reference proteome</keyword>
<gene>
    <name evidence="3" type="ORF">HMPREF9194_01554</name>
</gene>
<dbReference type="STRING" id="1125699.HMPREF9194_01554"/>
<proteinExistence type="predicted"/>
<dbReference type="RefSeq" id="WP_016525822.1">
    <property type="nucleotide sequence ID" value="NZ_KE332518.1"/>
</dbReference>
<name>S3K2S0_TREMA</name>
<organism evidence="3 4">
    <name type="scientific">Treponema maltophilum ATCC 51939</name>
    <dbReference type="NCBI Taxonomy" id="1125699"/>
    <lineage>
        <taxon>Bacteria</taxon>
        <taxon>Pseudomonadati</taxon>
        <taxon>Spirochaetota</taxon>
        <taxon>Spirochaetia</taxon>
        <taxon>Spirochaetales</taxon>
        <taxon>Treponemataceae</taxon>
        <taxon>Treponema</taxon>
    </lineage>
</organism>
<evidence type="ECO:0000256" key="1">
    <source>
        <dbReference type="SAM" id="SignalP"/>
    </source>
</evidence>